<dbReference type="EMBL" id="UINC01089838">
    <property type="protein sequence ID" value="SVC41249.1"/>
    <property type="molecule type" value="Genomic_DNA"/>
</dbReference>
<gene>
    <name evidence="2" type="ORF">METZ01_LOCUS294103</name>
</gene>
<sequence length="67" mass="7316">MAFLIFLATSTRASLIAADLAVLSFYQVLLLAISTSACSWVGSIPVRTYQGYSDLEIYGLGNYDIFI</sequence>
<keyword evidence="1" id="KW-1133">Transmembrane helix</keyword>
<organism evidence="2">
    <name type="scientific">marine metagenome</name>
    <dbReference type="NCBI Taxonomy" id="408172"/>
    <lineage>
        <taxon>unclassified sequences</taxon>
        <taxon>metagenomes</taxon>
        <taxon>ecological metagenomes</taxon>
    </lineage>
</organism>
<reference evidence="2" key="1">
    <citation type="submission" date="2018-05" db="EMBL/GenBank/DDBJ databases">
        <authorList>
            <person name="Lanie J.A."/>
            <person name="Ng W.-L."/>
            <person name="Kazmierczak K.M."/>
            <person name="Andrzejewski T.M."/>
            <person name="Davidsen T.M."/>
            <person name="Wayne K.J."/>
            <person name="Tettelin H."/>
            <person name="Glass J.I."/>
            <person name="Rusch D."/>
            <person name="Podicherti R."/>
            <person name="Tsui H.-C.T."/>
            <person name="Winkler M.E."/>
        </authorList>
    </citation>
    <scope>NUCLEOTIDE SEQUENCE</scope>
</reference>
<name>A0A382LWW9_9ZZZZ</name>
<evidence type="ECO:0000313" key="2">
    <source>
        <dbReference type="EMBL" id="SVC41249.1"/>
    </source>
</evidence>
<feature type="transmembrane region" description="Helical" evidence="1">
    <location>
        <begin position="23"/>
        <end position="42"/>
    </location>
</feature>
<protein>
    <submittedName>
        <fullName evidence="2">Uncharacterized protein</fullName>
    </submittedName>
</protein>
<keyword evidence="1" id="KW-0472">Membrane</keyword>
<keyword evidence="1" id="KW-0812">Transmembrane</keyword>
<accession>A0A382LWW9</accession>
<dbReference type="AlphaFoldDB" id="A0A382LWW9"/>
<evidence type="ECO:0000256" key="1">
    <source>
        <dbReference type="SAM" id="Phobius"/>
    </source>
</evidence>
<proteinExistence type="predicted"/>